<dbReference type="Gene3D" id="1.20.1260.100">
    <property type="entry name" value="TspO/MBR protein"/>
    <property type="match status" value="1"/>
</dbReference>
<keyword evidence="5 6" id="KW-0472">Membrane</keyword>
<feature type="transmembrane region" description="Helical" evidence="6">
    <location>
        <begin position="51"/>
        <end position="72"/>
    </location>
</feature>
<evidence type="ECO:0000256" key="2">
    <source>
        <dbReference type="ARBA" id="ARBA00007524"/>
    </source>
</evidence>
<comment type="caution">
    <text evidence="7">The sequence shown here is derived from an EMBL/GenBank/DDBJ whole genome shotgun (WGS) entry which is preliminary data.</text>
</comment>
<proteinExistence type="inferred from homology"/>
<dbReference type="EMBL" id="JAFBFC010000001">
    <property type="protein sequence ID" value="MBM7702196.1"/>
    <property type="molecule type" value="Genomic_DNA"/>
</dbReference>
<comment type="subcellular location">
    <subcellularLocation>
        <location evidence="1">Membrane</location>
        <topology evidence="1">Multi-pass membrane protein</topology>
    </subcellularLocation>
</comment>
<keyword evidence="8" id="KW-1185">Reference proteome</keyword>
<feature type="transmembrane region" description="Helical" evidence="6">
    <location>
        <begin position="107"/>
        <end position="128"/>
    </location>
</feature>
<dbReference type="Pfam" id="PF03073">
    <property type="entry name" value="TspO_MBR"/>
    <property type="match status" value="1"/>
</dbReference>
<keyword evidence="3 6" id="KW-0812">Transmembrane</keyword>
<dbReference type="PANTHER" id="PTHR33802">
    <property type="entry name" value="SI:CH211-161H7.5-RELATED"/>
    <property type="match status" value="1"/>
</dbReference>
<gene>
    <name evidence="7" type="ORF">JOC83_001022</name>
</gene>
<comment type="similarity">
    <text evidence="2">Belongs to the TspO/BZRP family.</text>
</comment>
<protein>
    <submittedName>
        <fullName evidence="7">Tryptophan-rich sensory protein</fullName>
    </submittedName>
</protein>
<evidence type="ECO:0000313" key="7">
    <source>
        <dbReference type="EMBL" id="MBM7702196.1"/>
    </source>
</evidence>
<dbReference type="InterPro" id="IPR038330">
    <property type="entry name" value="TspO/MBR-related_sf"/>
</dbReference>
<evidence type="ECO:0000256" key="1">
    <source>
        <dbReference type="ARBA" id="ARBA00004141"/>
    </source>
</evidence>
<sequence>MNRFRFYAILNVIGLVLVLTVNYLANALPIGGQTAGEVSDKVFTLFTPAGYAFTIWGLIYLLLTVWVARQFFTSDDQKDIYRKIGVWFFLNALLNSLWVFVFQNEYFNASIFIMLGILLTLIIIYTIIQHSPHSTWFMRFPISVYIGWISVATIVNVFVIFEANGIEQLFGLSEQSWAVIMLIVGALLGVVFTLTQNDIVYSLVFIWAFIAIMVEQSDHSAIVTTSRIAIAILVIGMIIQIIKRVRK</sequence>
<feature type="transmembrane region" description="Helical" evidence="6">
    <location>
        <begin position="176"/>
        <end position="194"/>
    </location>
</feature>
<evidence type="ECO:0000256" key="6">
    <source>
        <dbReference type="SAM" id="Phobius"/>
    </source>
</evidence>
<evidence type="ECO:0000256" key="3">
    <source>
        <dbReference type="ARBA" id="ARBA00022692"/>
    </source>
</evidence>
<feature type="transmembrane region" description="Helical" evidence="6">
    <location>
        <begin position="220"/>
        <end position="242"/>
    </location>
</feature>
<keyword evidence="4 6" id="KW-1133">Transmembrane helix</keyword>
<accession>A0ABS2QTV5</accession>
<name>A0ABS2QTV5_9BACI</name>
<dbReference type="InterPro" id="IPR004307">
    <property type="entry name" value="TspO_MBR"/>
</dbReference>
<dbReference type="Proteomes" id="UP000809829">
    <property type="component" value="Unassembled WGS sequence"/>
</dbReference>
<organism evidence="7 8">
    <name type="scientific">Priestia iocasae</name>
    <dbReference type="NCBI Taxonomy" id="2291674"/>
    <lineage>
        <taxon>Bacteria</taxon>
        <taxon>Bacillati</taxon>
        <taxon>Bacillota</taxon>
        <taxon>Bacilli</taxon>
        <taxon>Bacillales</taxon>
        <taxon>Bacillaceae</taxon>
        <taxon>Priestia</taxon>
    </lineage>
</organism>
<evidence type="ECO:0000313" key="8">
    <source>
        <dbReference type="Proteomes" id="UP000809829"/>
    </source>
</evidence>
<dbReference type="PANTHER" id="PTHR33802:SF1">
    <property type="entry name" value="XK-RELATED PROTEIN"/>
    <property type="match status" value="1"/>
</dbReference>
<evidence type="ECO:0000256" key="5">
    <source>
        <dbReference type="ARBA" id="ARBA00023136"/>
    </source>
</evidence>
<reference evidence="7 8" key="1">
    <citation type="submission" date="2021-01" db="EMBL/GenBank/DDBJ databases">
        <title>Genomic Encyclopedia of Type Strains, Phase IV (KMG-IV): sequencing the most valuable type-strain genomes for metagenomic binning, comparative biology and taxonomic classification.</title>
        <authorList>
            <person name="Goeker M."/>
        </authorList>
    </citation>
    <scope>NUCLEOTIDE SEQUENCE [LARGE SCALE GENOMIC DNA]</scope>
    <source>
        <strain evidence="7 8">DSM 104297</strain>
    </source>
</reference>
<feature type="transmembrane region" description="Helical" evidence="6">
    <location>
        <begin position="140"/>
        <end position="161"/>
    </location>
</feature>
<dbReference type="RefSeq" id="WP_205184634.1">
    <property type="nucleotide sequence ID" value="NZ_JAFBFC010000001.1"/>
</dbReference>
<evidence type="ECO:0000256" key="4">
    <source>
        <dbReference type="ARBA" id="ARBA00022989"/>
    </source>
</evidence>
<feature type="transmembrane region" description="Helical" evidence="6">
    <location>
        <begin position="199"/>
        <end position="214"/>
    </location>
</feature>
<feature type="transmembrane region" description="Helical" evidence="6">
    <location>
        <begin position="84"/>
        <end position="101"/>
    </location>
</feature>